<feature type="transmembrane region" description="Helical" evidence="8">
    <location>
        <begin position="482"/>
        <end position="503"/>
    </location>
</feature>
<evidence type="ECO:0000313" key="10">
    <source>
        <dbReference type="Proteomes" id="UP000264883"/>
    </source>
</evidence>
<comment type="similarity">
    <text evidence="2">Belongs to the V-ATPase 116 kDa subunit family.</text>
</comment>
<dbReference type="GO" id="GO:0033179">
    <property type="term" value="C:proton-transporting V-type ATPase, V0 domain"/>
    <property type="evidence" value="ECO:0007669"/>
    <property type="project" value="InterPro"/>
</dbReference>
<feature type="transmembrane region" description="Helical" evidence="8">
    <location>
        <begin position="587"/>
        <end position="614"/>
    </location>
</feature>
<gene>
    <name evidence="9" type="ORF">BEN51_09775</name>
</gene>
<evidence type="ECO:0000256" key="6">
    <source>
        <dbReference type="ARBA" id="ARBA00023065"/>
    </source>
</evidence>
<feature type="transmembrane region" description="Helical" evidence="8">
    <location>
        <begin position="369"/>
        <end position="398"/>
    </location>
</feature>
<feature type="transmembrane region" description="Helical" evidence="8">
    <location>
        <begin position="446"/>
        <end position="470"/>
    </location>
</feature>
<dbReference type="GO" id="GO:0051117">
    <property type="term" value="F:ATPase binding"/>
    <property type="evidence" value="ECO:0007669"/>
    <property type="project" value="TreeGrafter"/>
</dbReference>
<dbReference type="GO" id="GO:0016471">
    <property type="term" value="C:vacuolar proton-transporting V-type ATPase complex"/>
    <property type="evidence" value="ECO:0007669"/>
    <property type="project" value="TreeGrafter"/>
</dbReference>
<evidence type="ECO:0000256" key="1">
    <source>
        <dbReference type="ARBA" id="ARBA00004141"/>
    </source>
</evidence>
<dbReference type="KEGG" id="cia:BEN51_09775"/>
<sequence length="651" mass="74004">MAIVKMKKFTLLAFESDRKKIIRELHKLSNVQLINLQDEKIIDKSKEFKDLLTYDIDSEYAKYQEALSKAKSALEFLNVYMPKKPMIKALREGKLELTLDELENKVENSRWIESYNKIKAQEDKILKIDTEIKKLKSEIEALTPWEGLDVSFQEIKELTKVQCFIGTVDKNYEETLINELQASYVEVVSRKQNDVNVLIITNNENKDKTLEVLRTIGFSEFKTEYNDVPMKLILDSRHQIEELQAKKFFVKEELASYEEDQKILQLAYDYYANKVERALASNNFLRTKNVSTIQGWIADEDKDKLKKVCDEVLKENYYLEFEEVKEDEINDVPIKLKNGELVQAFESVTGMYSYPKYNEIDPTPLLTPFYLIFFGLMIADAGYGLLMLLGTAIALKFFKLEEGMKNFMKFFFYLSFPTIFVGAIYGSFFGDFIVLPTKIIDTNNDIMTIIVLSLTLGVIQILCGLGIKAYSLIKMGLIKEAFYDAISWIVTLVSIGGVAGAKLLNWPNFLGTFFMITMFAGMATIILTNGRDAKTKPGQIASGAYALYGISGYIGDLVSYTRLMALGLSGGSIAGAFNLLINTVPGIAGLLFGPLLFVLMHIFNLALSLLGAYVHTARLQYVEYFGKFYEGGGKPFKAFKSSEKYVKIRRN</sequence>
<organism evidence="9 10">
    <name type="scientific">Clostridium isatidis</name>
    <dbReference type="NCBI Taxonomy" id="182773"/>
    <lineage>
        <taxon>Bacteria</taxon>
        <taxon>Bacillati</taxon>
        <taxon>Bacillota</taxon>
        <taxon>Clostridia</taxon>
        <taxon>Eubacteriales</taxon>
        <taxon>Clostridiaceae</taxon>
        <taxon>Clostridium</taxon>
    </lineage>
</organism>
<dbReference type="Pfam" id="PF01496">
    <property type="entry name" value="V_ATPase_I"/>
    <property type="match status" value="1"/>
</dbReference>
<dbReference type="GO" id="GO:0007035">
    <property type="term" value="P:vacuolar acidification"/>
    <property type="evidence" value="ECO:0007669"/>
    <property type="project" value="TreeGrafter"/>
</dbReference>
<proteinExistence type="inferred from homology"/>
<evidence type="ECO:0000313" key="9">
    <source>
        <dbReference type="EMBL" id="ASW43759.1"/>
    </source>
</evidence>
<keyword evidence="6" id="KW-0406">Ion transport</keyword>
<name>A0A343JE01_9CLOT</name>
<dbReference type="GO" id="GO:0046961">
    <property type="term" value="F:proton-transporting ATPase activity, rotational mechanism"/>
    <property type="evidence" value="ECO:0007669"/>
    <property type="project" value="InterPro"/>
</dbReference>
<evidence type="ECO:0000256" key="2">
    <source>
        <dbReference type="ARBA" id="ARBA00009904"/>
    </source>
</evidence>
<evidence type="ECO:0000256" key="8">
    <source>
        <dbReference type="SAM" id="Phobius"/>
    </source>
</evidence>
<evidence type="ECO:0000256" key="5">
    <source>
        <dbReference type="ARBA" id="ARBA00022989"/>
    </source>
</evidence>
<keyword evidence="10" id="KW-1185">Reference proteome</keyword>
<dbReference type="OrthoDB" id="9803814at2"/>
<keyword evidence="5 8" id="KW-1133">Transmembrane helix</keyword>
<comment type="subcellular location">
    <subcellularLocation>
        <location evidence="1">Membrane</location>
        <topology evidence="1">Multi-pass membrane protein</topology>
    </subcellularLocation>
</comment>
<feature type="transmembrane region" description="Helical" evidence="8">
    <location>
        <begin position="509"/>
        <end position="527"/>
    </location>
</feature>
<dbReference type="PANTHER" id="PTHR11629:SF63">
    <property type="entry name" value="V-TYPE PROTON ATPASE SUBUNIT A"/>
    <property type="match status" value="1"/>
</dbReference>
<accession>A0A343JE01</accession>
<keyword evidence="7 8" id="KW-0472">Membrane</keyword>
<dbReference type="InterPro" id="IPR002490">
    <property type="entry name" value="V-ATPase_116kDa_su"/>
</dbReference>
<dbReference type="RefSeq" id="WP_119865894.1">
    <property type="nucleotide sequence ID" value="NZ_CP016786.1"/>
</dbReference>
<evidence type="ECO:0000256" key="4">
    <source>
        <dbReference type="ARBA" id="ARBA00022692"/>
    </source>
</evidence>
<keyword evidence="3" id="KW-0813">Transport</keyword>
<dbReference type="Proteomes" id="UP000264883">
    <property type="component" value="Chromosome"/>
</dbReference>
<dbReference type="EMBL" id="CP016786">
    <property type="protein sequence ID" value="ASW43759.1"/>
    <property type="molecule type" value="Genomic_DNA"/>
</dbReference>
<evidence type="ECO:0000256" key="7">
    <source>
        <dbReference type="ARBA" id="ARBA00023136"/>
    </source>
</evidence>
<feature type="transmembrane region" description="Helical" evidence="8">
    <location>
        <begin position="410"/>
        <end position="434"/>
    </location>
</feature>
<reference evidence="9 10" key="1">
    <citation type="submission" date="2016-08" db="EMBL/GenBank/DDBJ databases">
        <title>Complete Genome Sequence Of The Indigo Reducing Clostridium isatidis DSM15098.</title>
        <authorList>
            <person name="Little G.T."/>
            <person name="Minton N.P."/>
        </authorList>
    </citation>
    <scope>NUCLEOTIDE SEQUENCE [LARGE SCALE GENOMIC DNA]</scope>
    <source>
        <strain evidence="9 10">DSM 15098</strain>
    </source>
</reference>
<dbReference type="PANTHER" id="PTHR11629">
    <property type="entry name" value="VACUOLAR PROTON ATPASES"/>
    <property type="match status" value="1"/>
</dbReference>
<evidence type="ECO:0000256" key="3">
    <source>
        <dbReference type="ARBA" id="ARBA00022448"/>
    </source>
</evidence>
<dbReference type="AlphaFoldDB" id="A0A343JE01"/>
<protein>
    <submittedName>
        <fullName evidence="9">V-type ATP synthase subunit I</fullName>
    </submittedName>
</protein>
<keyword evidence="4 8" id="KW-0812">Transmembrane</keyword>